<dbReference type="Proteomes" id="UP000092460">
    <property type="component" value="Unassembled WGS sequence"/>
</dbReference>
<keyword evidence="3" id="KW-1185">Reference proteome</keyword>
<feature type="transmembrane region" description="Helical" evidence="1">
    <location>
        <begin position="110"/>
        <end position="129"/>
    </location>
</feature>
<dbReference type="EnsemblMetazoa" id="GPPI040402-RA">
    <property type="protein sequence ID" value="GPPI040402-PA"/>
    <property type="gene ID" value="GPPI040402"/>
</dbReference>
<evidence type="ECO:0000313" key="3">
    <source>
        <dbReference type="Proteomes" id="UP000092460"/>
    </source>
</evidence>
<organism evidence="2 3">
    <name type="scientific">Glossina palpalis gambiensis</name>
    <dbReference type="NCBI Taxonomy" id="67801"/>
    <lineage>
        <taxon>Eukaryota</taxon>
        <taxon>Metazoa</taxon>
        <taxon>Ecdysozoa</taxon>
        <taxon>Arthropoda</taxon>
        <taxon>Hexapoda</taxon>
        <taxon>Insecta</taxon>
        <taxon>Pterygota</taxon>
        <taxon>Neoptera</taxon>
        <taxon>Endopterygota</taxon>
        <taxon>Diptera</taxon>
        <taxon>Brachycera</taxon>
        <taxon>Muscomorpha</taxon>
        <taxon>Hippoboscoidea</taxon>
        <taxon>Glossinidae</taxon>
        <taxon>Glossina</taxon>
    </lineage>
</organism>
<dbReference type="AlphaFoldDB" id="A0A1B0BTW5"/>
<evidence type="ECO:0000256" key="1">
    <source>
        <dbReference type="SAM" id="Phobius"/>
    </source>
</evidence>
<proteinExistence type="predicted"/>
<name>A0A1B0BTW5_9MUSC</name>
<reference evidence="2" key="2">
    <citation type="submission" date="2020-05" db="UniProtKB">
        <authorList>
            <consortium name="EnsemblMetazoa"/>
        </authorList>
    </citation>
    <scope>IDENTIFICATION</scope>
    <source>
        <strain evidence="2">IAEA</strain>
    </source>
</reference>
<evidence type="ECO:0000313" key="2">
    <source>
        <dbReference type="EnsemblMetazoa" id="GPPI040402-PA"/>
    </source>
</evidence>
<accession>A0A1B0BTW5</accession>
<keyword evidence="1" id="KW-0472">Membrane</keyword>
<protein>
    <submittedName>
        <fullName evidence="2">Uncharacterized protein</fullName>
    </submittedName>
</protein>
<keyword evidence="1" id="KW-1133">Transmembrane helix</keyword>
<sequence>MVLVAHNQRQIFCNFPTNLLILILMPFSGVLINIARWYSNTLFSGFCNLMRHISHYKSIARNERCFINYNDKNSQPHEIDHTHSPLYSIETTSFVIFFEGGIENSATASGYFNVSVFHSVFGILGTMFIY</sequence>
<dbReference type="VEuPathDB" id="VectorBase:GPPI040402"/>
<dbReference type="EMBL" id="JXJN01020396">
    <property type="status" value="NOT_ANNOTATED_CDS"/>
    <property type="molecule type" value="Genomic_DNA"/>
</dbReference>
<reference evidence="3" key="1">
    <citation type="submission" date="2015-01" db="EMBL/GenBank/DDBJ databases">
        <authorList>
            <person name="Aksoy S."/>
            <person name="Warren W."/>
            <person name="Wilson R.K."/>
        </authorList>
    </citation>
    <scope>NUCLEOTIDE SEQUENCE [LARGE SCALE GENOMIC DNA]</scope>
    <source>
        <strain evidence="3">IAEA</strain>
    </source>
</reference>
<keyword evidence="1" id="KW-0812">Transmembrane</keyword>
<feature type="transmembrane region" description="Helical" evidence="1">
    <location>
        <begin position="12"/>
        <end position="35"/>
    </location>
</feature>